<keyword evidence="2" id="KW-0560">Oxidoreductase</keyword>
<name>A0ABN6LPD3_9ENTR</name>
<dbReference type="InterPro" id="IPR057326">
    <property type="entry name" value="KR_dom"/>
</dbReference>
<dbReference type="SMART" id="SM00822">
    <property type="entry name" value="PKS_KR"/>
    <property type="match status" value="1"/>
</dbReference>
<dbReference type="Pfam" id="PF00106">
    <property type="entry name" value="adh_short"/>
    <property type="match status" value="1"/>
</dbReference>
<dbReference type="PRINTS" id="PR00080">
    <property type="entry name" value="SDRFAMILY"/>
</dbReference>
<feature type="domain" description="Ketoreductase" evidence="4">
    <location>
        <begin position="7"/>
        <end position="187"/>
    </location>
</feature>
<sequence length="254" mass="27220">MMKLTGNTLFITGGTSGIGRAIAEKFHQLGNQVIISGRRKALLESVTAANPGMDYVVLDVTSASDIKKAAQQVLSRYPALNVVINNAGIMPFDNPAAELDDEMATTLLDTNLLGTVRVSAAFVEHLKQQDDAVLINNSSILAFLPLVTNALYSATKAAIHSYTLSQRFLLRDAGVSVIEIAPPWVDTDLIYKSGDARAMPLADFIEQTFEKLATDNPEAIVDSVLPARANPGANEHAMVNAFNQAMVENPIPVA</sequence>
<evidence type="ECO:0000256" key="2">
    <source>
        <dbReference type="ARBA" id="ARBA00023002"/>
    </source>
</evidence>
<evidence type="ECO:0000256" key="3">
    <source>
        <dbReference type="RuleBase" id="RU000363"/>
    </source>
</evidence>
<evidence type="ECO:0000259" key="4">
    <source>
        <dbReference type="SMART" id="SM00822"/>
    </source>
</evidence>
<dbReference type="InterPro" id="IPR036291">
    <property type="entry name" value="NAD(P)-bd_dom_sf"/>
</dbReference>
<protein>
    <submittedName>
        <fullName evidence="5">Oxidoreductase</fullName>
    </submittedName>
</protein>
<evidence type="ECO:0000256" key="1">
    <source>
        <dbReference type="ARBA" id="ARBA00006484"/>
    </source>
</evidence>
<dbReference type="Proteomes" id="UP001320460">
    <property type="component" value="Chromosome"/>
</dbReference>
<dbReference type="PRINTS" id="PR00081">
    <property type="entry name" value="GDHRDH"/>
</dbReference>
<organism evidence="5 6">
    <name type="scientific">Phytobacter diazotrophicus</name>
    <dbReference type="NCBI Taxonomy" id="395631"/>
    <lineage>
        <taxon>Bacteria</taxon>
        <taxon>Pseudomonadati</taxon>
        <taxon>Pseudomonadota</taxon>
        <taxon>Gammaproteobacteria</taxon>
        <taxon>Enterobacterales</taxon>
        <taxon>Enterobacteriaceae</taxon>
        <taxon>Phytobacter</taxon>
    </lineage>
</organism>
<keyword evidence="6" id="KW-1185">Reference proteome</keyword>
<comment type="similarity">
    <text evidence="1 3">Belongs to the short-chain dehydrogenases/reductases (SDR) family.</text>
</comment>
<dbReference type="InterPro" id="IPR020904">
    <property type="entry name" value="Sc_DH/Rdtase_CS"/>
</dbReference>
<dbReference type="SUPFAM" id="SSF51735">
    <property type="entry name" value="NAD(P)-binding Rossmann-fold domains"/>
    <property type="match status" value="1"/>
</dbReference>
<dbReference type="Gene3D" id="3.40.50.720">
    <property type="entry name" value="NAD(P)-binding Rossmann-like Domain"/>
    <property type="match status" value="1"/>
</dbReference>
<evidence type="ECO:0000313" key="6">
    <source>
        <dbReference type="Proteomes" id="UP001320460"/>
    </source>
</evidence>
<accession>A0ABN6LPD3</accession>
<dbReference type="EMBL" id="AP025334">
    <property type="protein sequence ID" value="BDD51031.1"/>
    <property type="molecule type" value="Genomic_DNA"/>
</dbReference>
<reference evidence="5 6" key="1">
    <citation type="submission" date="2021-12" db="EMBL/GenBank/DDBJ databases">
        <title>Complete genome sequence of Phytobacter diazotrophicus TA9734.</title>
        <authorList>
            <person name="Kubota H."/>
            <person name="Nakayama Y."/>
            <person name="Ariyoshi T."/>
        </authorList>
    </citation>
    <scope>NUCLEOTIDE SEQUENCE [LARGE SCALE GENOMIC DNA]</scope>
    <source>
        <strain evidence="5 6">TA9734</strain>
    </source>
</reference>
<proteinExistence type="inferred from homology"/>
<dbReference type="InterPro" id="IPR002347">
    <property type="entry name" value="SDR_fam"/>
</dbReference>
<dbReference type="PANTHER" id="PTHR44169">
    <property type="entry name" value="NADPH-DEPENDENT 1-ACYLDIHYDROXYACETONE PHOSPHATE REDUCTASE"/>
    <property type="match status" value="1"/>
</dbReference>
<gene>
    <name evidence="5" type="ORF">PDTA9734_25180</name>
</gene>
<dbReference type="PROSITE" id="PS00061">
    <property type="entry name" value="ADH_SHORT"/>
    <property type="match status" value="1"/>
</dbReference>
<evidence type="ECO:0000313" key="5">
    <source>
        <dbReference type="EMBL" id="BDD51031.1"/>
    </source>
</evidence>
<dbReference type="PANTHER" id="PTHR44169:SF6">
    <property type="entry name" value="NADPH-DEPENDENT 1-ACYLDIHYDROXYACETONE PHOSPHATE REDUCTASE"/>
    <property type="match status" value="1"/>
</dbReference>